<dbReference type="Gene3D" id="1.10.287.110">
    <property type="entry name" value="DnaJ domain"/>
    <property type="match status" value="1"/>
</dbReference>
<keyword evidence="2" id="KW-0812">Transmembrane</keyword>
<dbReference type="CDD" id="cd06257">
    <property type="entry name" value="DnaJ"/>
    <property type="match status" value="1"/>
</dbReference>
<name>A0A8S4BKS9_9TELE</name>
<evidence type="ECO:0000256" key="1">
    <source>
        <dbReference type="SAM" id="MobiDB-lite"/>
    </source>
</evidence>
<dbReference type="InterPro" id="IPR001623">
    <property type="entry name" value="DnaJ_domain"/>
</dbReference>
<dbReference type="Proteomes" id="UP000677803">
    <property type="component" value="Unassembled WGS sequence"/>
</dbReference>
<dbReference type="InterPro" id="IPR053025">
    <property type="entry name" value="Mito_ATP_Synthase-Asso"/>
</dbReference>
<protein>
    <submittedName>
        <fullName evidence="4">(Atlantic silverside) hypothetical protein</fullName>
    </submittedName>
</protein>
<proteinExistence type="predicted"/>
<dbReference type="InterPro" id="IPR036869">
    <property type="entry name" value="J_dom_sf"/>
</dbReference>
<comment type="caution">
    <text evidence="4">The sequence shown here is derived from an EMBL/GenBank/DDBJ whole genome shotgun (WGS) entry which is preliminary data.</text>
</comment>
<dbReference type="PROSITE" id="PS00636">
    <property type="entry name" value="DNAJ_1"/>
    <property type="match status" value="1"/>
</dbReference>
<evidence type="ECO:0000256" key="2">
    <source>
        <dbReference type="SAM" id="Phobius"/>
    </source>
</evidence>
<keyword evidence="2" id="KW-1133">Transmembrane helix</keyword>
<dbReference type="PRINTS" id="PR00625">
    <property type="entry name" value="JDOMAIN"/>
</dbReference>
<reference evidence="4" key="1">
    <citation type="submission" date="2021-05" db="EMBL/GenBank/DDBJ databases">
        <authorList>
            <person name="Tigano A."/>
        </authorList>
    </citation>
    <scope>NUCLEOTIDE SEQUENCE</scope>
</reference>
<feature type="region of interest" description="Disordered" evidence="1">
    <location>
        <begin position="272"/>
        <end position="303"/>
    </location>
</feature>
<keyword evidence="2" id="KW-0472">Membrane</keyword>
<feature type="transmembrane region" description="Helical" evidence="2">
    <location>
        <begin position="354"/>
        <end position="373"/>
    </location>
</feature>
<gene>
    <name evidence="4" type="ORF">MMEN_LOCUS18315</name>
</gene>
<keyword evidence="5" id="KW-1185">Reference proteome</keyword>
<dbReference type="PROSITE" id="PS50076">
    <property type="entry name" value="DNAJ_2"/>
    <property type="match status" value="1"/>
</dbReference>
<dbReference type="Pfam" id="PF00226">
    <property type="entry name" value="DnaJ"/>
    <property type="match status" value="1"/>
</dbReference>
<dbReference type="PANTHER" id="PTHR44873">
    <property type="entry name" value="DNAJ HOMOLOG SUBFAMILY C MEMBER 30, MITOCHONDRIAL"/>
    <property type="match status" value="1"/>
</dbReference>
<dbReference type="SUPFAM" id="SSF46565">
    <property type="entry name" value="Chaperone J-domain"/>
    <property type="match status" value="1"/>
</dbReference>
<dbReference type="PANTHER" id="PTHR44873:SF1">
    <property type="entry name" value="DNAJ HOMOLOG SUBFAMILY C MEMBER 30, MITOCHONDRIAL"/>
    <property type="match status" value="1"/>
</dbReference>
<evidence type="ECO:0000313" key="4">
    <source>
        <dbReference type="EMBL" id="CAG6002273.1"/>
    </source>
</evidence>
<feature type="domain" description="J" evidence="3">
    <location>
        <begin position="204"/>
        <end position="269"/>
    </location>
</feature>
<feature type="compositionally biased region" description="Polar residues" evidence="1">
    <location>
        <begin position="283"/>
        <end position="303"/>
    </location>
</feature>
<evidence type="ECO:0000313" key="5">
    <source>
        <dbReference type="Proteomes" id="UP000677803"/>
    </source>
</evidence>
<sequence>MAEVSHRLGNGVCRLTAFRTNQGHPVGTGGSPGGLVIIRESSHSRVREESTLLQRGAQPLSANSATTRKSRKLSRVRKTECQLGNVATSLCLVSSRFTGFAETRDGLQAFKTAMYLPAGLLQEKLSCRMSAWSRGDVSIHVDSFASPQQLRAFCTFYFILAEKGLERQGCGLRRLKPLPDSSATSRSYSWSSKESPLLQRSRTAYYDILKVTPSATQSQIKTAYYKQSFIYHPDKNQGSKEATERFSEISEAYNVLGNIGLRKKYDRGILHQSDIQSAGRPSPKNTKSRSTGPHQYQRARQFSQAGGKPMFDFDAFYRAHYGEQLQRQRELRARKERLDELQRKNHNRWKENKLMEIALTMAVAMAGLIFVSLGRS</sequence>
<accession>A0A8S4BKS9</accession>
<dbReference type="SMART" id="SM00271">
    <property type="entry name" value="DnaJ"/>
    <property type="match status" value="1"/>
</dbReference>
<organism evidence="4 5">
    <name type="scientific">Menidia menidia</name>
    <name type="common">Atlantic silverside</name>
    <dbReference type="NCBI Taxonomy" id="238744"/>
    <lineage>
        <taxon>Eukaryota</taxon>
        <taxon>Metazoa</taxon>
        <taxon>Chordata</taxon>
        <taxon>Craniata</taxon>
        <taxon>Vertebrata</taxon>
        <taxon>Euteleostomi</taxon>
        <taxon>Actinopterygii</taxon>
        <taxon>Neopterygii</taxon>
        <taxon>Teleostei</taxon>
        <taxon>Neoteleostei</taxon>
        <taxon>Acanthomorphata</taxon>
        <taxon>Ovalentaria</taxon>
        <taxon>Atherinomorphae</taxon>
        <taxon>Atheriniformes</taxon>
        <taxon>Atherinopsidae</taxon>
        <taxon>Menidiinae</taxon>
        <taxon>Menidia</taxon>
    </lineage>
</organism>
<dbReference type="AlphaFoldDB" id="A0A8S4BKS9"/>
<dbReference type="EMBL" id="CAJRST010037777">
    <property type="protein sequence ID" value="CAG6002273.1"/>
    <property type="molecule type" value="Genomic_DNA"/>
</dbReference>
<evidence type="ECO:0000259" key="3">
    <source>
        <dbReference type="PROSITE" id="PS50076"/>
    </source>
</evidence>
<dbReference type="InterPro" id="IPR018253">
    <property type="entry name" value="DnaJ_domain_CS"/>
</dbReference>
<dbReference type="OrthoDB" id="376357at2759"/>